<proteinExistence type="predicted"/>
<protein>
    <recommendedName>
        <fullName evidence="3">DUF559 domain-containing protein</fullName>
    </recommendedName>
</protein>
<dbReference type="SUPFAM" id="SSF52980">
    <property type="entry name" value="Restriction endonuclease-like"/>
    <property type="match status" value="1"/>
</dbReference>
<reference evidence="1 2" key="1">
    <citation type="journal article" date="2014" name="Int. J. Syst. Evol. Microbiol.">
        <title>Complete genome sequence of Corynebacterium casei LMG S-19264T (=DSM 44701T), isolated from a smear-ripened cheese.</title>
        <authorList>
            <consortium name="US DOE Joint Genome Institute (JGI-PGF)"/>
            <person name="Walter F."/>
            <person name="Albersmeier A."/>
            <person name="Kalinowski J."/>
            <person name="Ruckert C."/>
        </authorList>
    </citation>
    <scope>NUCLEOTIDE SEQUENCE [LARGE SCALE GENOMIC DNA]</scope>
    <source>
        <strain evidence="1 2">NBRC 112289</strain>
    </source>
</reference>
<dbReference type="AlphaFoldDB" id="A0AA37UK54"/>
<sequence length="293" mass="32090">MGTEPGWQSRMEADVREAGGILKASVLLRLGWRRRDLSAAVAGGTLIRIRKGHYAVPDLPPAAIRAFRVGGRLAGLSALRARGVWTPNRARALSVVVPTNAHGLRRPDDASRRLLPGSVRVHWSTTEAGPGPESAELALRRAAAELAPEHLFAVFESALRAGLLSRAETERLRELFIRTVSPHFARADDAAESGAESVVKFMLLQEGIAFLQQVEIRGVGRVDFLLGRRQILEADGAAYHSSPEDLERDRRREVVAAALGYRTLRCSAKLIESEIELLRDAMQALRTHGDLHS</sequence>
<dbReference type="Proteomes" id="UP001157160">
    <property type="component" value="Unassembled WGS sequence"/>
</dbReference>
<evidence type="ECO:0000313" key="2">
    <source>
        <dbReference type="Proteomes" id="UP001157160"/>
    </source>
</evidence>
<name>A0AA37UK54_9MICO</name>
<evidence type="ECO:0008006" key="3">
    <source>
        <dbReference type="Google" id="ProtNLM"/>
    </source>
</evidence>
<organism evidence="1 2">
    <name type="scientific">Arenivirga flava</name>
    <dbReference type="NCBI Taxonomy" id="1930060"/>
    <lineage>
        <taxon>Bacteria</taxon>
        <taxon>Bacillati</taxon>
        <taxon>Actinomycetota</taxon>
        <taxon>Actinomycetes</taxon>
        <taxon>Micrococcales</taxon>
        <taxon>Microbacteriaceae</taxon>
        <taxon>Arenivirga</taxon>
    </lineage>
</organism>
<keyword evidence="2" id="KW-1185">Reference proteome</keyword>
<accession>A0AA37UK54</accession>
<gene>
    <name evidence="1" type="ORF">GCM10025874_13900</name>
</gene>
<evidence type="ECO:0000313" key="1">
    <source>
        <dbReference type="EMBL" id="GMA28137.1"/>
    </source>
</evidence>
<dbReference type="InterPro" id="IPR011335">
    <property type="entry name" value="Restrct_endonuc-II-like"/>
</dbReference>
<dbReference type="Gene3D" id="3.40.960.10">
    <property type="entry name" value="VSR Endonuclease"/>
    <property type="match status" value="1"/>
</dbReference>
<dbReference type="EMBL" id="BSUL01000001">
    <property type="protein sequence ID" value="GMA28137.1"/>
    <property type="molecule type" value="Genomic_DNA"/>
</dbReference>
<comment type="caution">
    <text evidence="1">The sequence shown here is derived from an EMBL/GenBank/DDBJ whole genome shotgun (WGS) entry which is preliminary data.</text>
</comment>